<proteinExistence type="predicted"/>
<evidence type="ECO:0000313" key="2">
    <source>
        <dbReference type="EMBL" id="EFC94707.1"/>
    </source>
</evidence>
<dbReference type="Proteomes" id="UP000004968">
    <property type="component" value="Unassembled WGS sequence"/>
</dbReference>
<evidence type="ECO:0000313" key="3">
    <source>
        <dbReference type="Proteomes" id="UP000004968"/>
    </source>
</evidence>
<dbReference type="EMBL" id="ACIO01000967">
    <property type="protein sequence ID" value="EFC94707.1"/>
    <property type="molecule type" value="Genomic_DNA"/>
</dbReference>
<gene>
    <name evidence="2" type="ORF">CLOSTHATH_07112</name>
</gene>
<organism evidence="2 3">
    <name type="scientific">Hungatella hathewayi DSM 13479</name>
    <dbReference type="NCBI Taxonomy" id="566550"/>
    <lineage>
        <taxon>Bacteria</taxon>
        <taxon>Bacillati</taxon>
        <taxon>Bacillota</taxon>
        <taxon>Clostridia</taxon>
        <taxon>Lachnospirales</taxon>
        <taxon>Lachnospiraceae</taxon>
        <taxon>Hungatella</taxon>
    </lineage>
</organism>
<keyword evidence="1" id="KW-0472">Membrane</keyword>
<feature type="transmembrane region" description="Helical" evidence="1">
    <location>
        <begin position="21"/>
        <end position="41"/>
    </location>
</feature>
<comment type="caution">
    <text evidence="2">The sequence shown here is derived from an EMBL/GenBank/DDBJ whole genome shotgun (WGS) entry which is preliminary data.</text>
</comment>
<dbReference type="HOGENOM" id="CLU_2947137_0_0_9"/>
<dbReference type="AlphaFoldDB" id="D3ATZ8"/>
<reference evidence="2 3" key="1">
    <citation type="submission" date="2010-01" db="EMBL/GenBank/DDBJ databases">
        <authorList>
            <person name="Weinstock G."/>
            <person name="Sodergren E."/>
            <person name="Clifton S."/>
            <person name="Fulton L."/>
            <person name="Fulton B."/>
            <person name="Courtney L."/>
            <person name="Fronick C."/>
            <person name="Harrison M."/>
            <person name="Strong C."/>
            <person name="Farmer C."/>
            <person name="Delahaunty K."/>
            <person name="Markovic C."/>
            <person name="Hall O."/>
            <person name="Minx P."/>
            <person name="Tomlinson C."/>
            <person name="Mitreva M."/>
            <person name="Nelson J."/>
            <person name="Hou S."/>
            <person name="Wollam A."/>
            <person name="Pepin K.H."/>
            <person name="Johnson M."/>
            <person name="Bhonagiri V."/>
            <person name="Nash W.E."/>
            <person name="Warren W."/>
            <person name="Chinwalla A."/>
            <person name="Mardis E.R."/>
            <person name="Wilson R.K."/>
        </authorList>
    </citation>
    <scope>NUCLEOTIDE SEQUENCE [LARGE SCALE GENOMIC DNA]</scope>
    <source>
        <strain evidence="2 3">DSM 13479</strain>
    </source>
</reference>
<name>D3ATZ8_9FIRM</name>
<evidence type="ECO:0000256" key="1">
    <source>
        <dbReference type="SAM" id="Phobius"/>
    </source>
</evidence>
<keyword evidence="1" id="KW-0812">Transmembrane</keyword>
<accession>D3ATZ8</accession>
<protein>
    <submittedName>
        <fullName evidence="2">Uncharacterized protein</fullName>
    </submittedName>
</protein>
<feature type="non-terminal residue" evidence="2">
    <location>
        <position position="1"/>
    </location>
</feature>
<keyword evidence="1" id="KW-1133">Transmembrane helix</keyword>
<sequence length="59" mass="7287">HFHMKMKQGYRRNVVISEISYILFGRIVFYCFQCIFAAVFFRNFHTLQDMAEEVYWIQI</sequence>